<dbReference type="RefSeq" id="WP_078815487.1">
    <property type="nucleotide sequence ID" value="NZ_FUYE01000019.1"/>
</dbReference>
<dbReference type="Proteomes" id="UP000190774">
    <property type="component" value="Unassembled WGS sequence"/>
</dbReference>
<gene>
    <name evidence="6" type="ORF">SAMN02745166_04347</name>
</gene>
<accession>A0A1T4YVN4</accession>
<organism evidence="6 7">
    <name type="scientific">Prosthecobacter debontii</name>
    <dbReference type="NCBI Taxonomy" id="48467"/>
    <lineage>
        <taxon>Bacteria</taxon>
        <taxon>Pseudomonadati</taxon>
        <taxon>Verrucomicrobiota</taxon>
        <taxon>Verrucomicrobiia</taxon>
        <taxon>Verrucomicrobiales</taxon>
        <taxon>Verrucomicrobiaceae</taxon>
        <taxon>Prosthecobacter</taxon>
    </lineage>
</organism>
<dbReference type="CDD" id="cd13128">
    <property type="entry name" value="MATE_Wzx_like"/>
    <property type="match status" value="1"/>
</dbReference>
<dbReference type="OrthoDB" id="193241at2"/>
<feature type="transmembrane region" description="Helical" evidence="5">
    <location>
        <begin position="323"/>
        <end position="342"/>
    </location>
</feature>
<dbReference type="EMBL" id="FUYE01000019">
    <property type="protein sequence ID" value="SKB05822.1"/>
    <property type="molecule type" value="Genomic_DNA"/>
</dbReference>
<comment type="subcellular location">
    <subcellularLocation>
        <location evidence="1">Membrane</location>
        <topology evidence="1">Multi-pass membrane protein</topology>
    </subcellularLocation>
</comment>
<evidence type="ECO:0000313" key="7">
    <source>
        <dbReference type="Proteomes" id="UP000190774"/>
    </source>
</evidence>
<dbReference type="Pfam" id="PF01943">
    <property type="entry name" value="Polysacc_synt"/>
    <property type="match status" value="1"/>
</dbReference>
<dbReference type="AlphaFoldDB" id="A0A1T4YVN4"/>
<feature type="transmembrane region" description="Helical" evidence="5">
    <location>
        <begin position="381"/>
        <end position="402"/>
    </location>
</feature>
<dbReference type="GO" id="GO:0016020">
    <property type="term" value="C:membrane"/>
    <property type="evidence" value="ECO:0007669"/>
    <property type="project" value="UniProtKB-SubCell"/>
</dbReference>
<feature type="transmembrane region" description="Helical" evidence="5">
    <location>
        <begin position="168"/>
        <end position="186"/>
    </location>
</feature>
<feature type="transmembrane region" description="Helical" evidence="5">
    <location>
        <begin position="287"/>
        <end position="311"/>
    </location>
</feature>
<dbReference type="InterPro" id="IPR002797">
    <property type="entry name" value="Polysacc_synth"/>
</dbReference>
<dbReference type="PANTHER" id="PTHR43424:SF1">
    <property type="entry name" value="LOCUS PUTATIVE PROTEIN 1-RELATED"/>
    <property type="match status" value="1"/>
</dbReference>
<feature type="transmembrane region" description="Helical" evidence="5">
    <location>
        <begin position="37"/>
        <end position="56"/>
    </location>
</feature>
<feature type="transmembrane region" description="Helical" evidence="5">
    <location>
        <begin position="354"/>
        <end position="375"/>
    </location>
</feature>
<evidence type="ECO:0000256" key="5">
    <source>
        <dbReference type="SAM" id="Phobius"/>
    </source>
</evidence>
<evidence type="ECO:0000256" key="3">
    <source>
        <dbReference type="ARBA" id="ARBA00022989"/>
    </source>
</evidence>
<feature type="transmembrane region" description="Helical" evidence="5">
    <location>
        <begin position="247"/>
        <end position="266"/>
    </location>
</feature>
<keyword evidence="2 5" id="KW-0812">Transmembrane</keyword>
<feature type="transmembrane region" description="Helical" evidence="5">
    <location>
        <begin position="77"/>
        <end position="100"/>
    </location>
</feature>
<proteinExistence type="predicted"/>
<evidence type="ECO:0000313" key="6">
    <source>
        <dbReference type="EMBL" id="SKB05822.1"/>
    </source>
</evidence>
<feature type="transmembrane region" description="Helical" evidence="5">
    <location>
        <begin position="207"/>
        <end position="227"/>
    </location>
</feature>
<evidence type="ECO:0000256" key="4">
    <source>
        <dbReference type="ARBA" id="ARBA00023136"/>
    </source>
</evidence>
<protein>
    <submittedName>
        <fullName evidence="6">Membrane protein involved in the export of O-antigen and teichoic acid</fullName>
    </submittedName>
</protein>
<sequence length="440" mass="47596">MSSDLPRSARWMIGNHALRLLIGFFLGSWVARVLGPSQFGVLATATAVGSIAYSLVELGVRQLLLKELGRRRLLGPVIAGTVFKFWLVSGVFATGILCLWNAGTHTLPWSVLAATAMPLLLMGVSVHNNWEESCGRAFVSARNAMAGYLSAAGARLIAVVLLPTLPVIAWTIAMESVVVSLLGLWTGKKRGRGFWLAGWNRRVASSILSRGGVLFISQAGSLLLLRVDTMMIEHISGATETGIYGAAVRLSELAYALSPILVTLLLPRLAKLKTVDRQAAFHDATGLGFSIAALLGYASAVGLWLVGGLIIQGLFGTVYQPSIPVLMIHCLAAVPFFLGEWRHAVLVALDRPRLTAFFSWLALALNVSLNLLWIPSYGAQGAAWATLVSYSLGALVATWFVADLRWIARLQGAALLEPLRWCWQPKRRWLHLKSVLAVLS</sequence>
<evidence type="ECO:0000256" key="2">
    <source>
        <dbReference type="ARBA" id="ARBA00022692"/>
    </source>
</evidence>
<keyword evidence="4 5" id="KW-0472">Membrane</keyword>
<dbReference type="PANTHER" id="PTHR43424">
    <property type="entry name" value="LOCUS PUTATIVE PROTEIN 1-RELATED"/>
    <property type="match status" value="1"/>
</dbReference>
<keyword evidence="3 5" id="KW-1133">Transmembrane helix</keyword>
<feature type="transmembrane region" description="Helical" evidence="5">
    <location>
        <begin position="106"/>
        <end position="124"/>
    </location>
</feature>
<feature type="transmembrane region" description="Helical" evidence="5">
    <location>
        <begin position="145"/>
        <end position="162"/>
    </location>
</feature>
<evidence type="ECO:0000256" key="1">
    <source>
        <dbReference type="ARBA" id="ARBA00004141"/>
    </source>
</evidence>
<reference evidence="7" key="1">
    <citation type="submission" date="2017-02" db="EMBL/GenBank/DDBJ databases">
        <authorList>
            <person name="Varghese N."/>
            <person name="Submissions S."/>
        </authorList>
    </citation>
    <scope>NUCLEOTIDE SEQUENCE [LARGE SCALE GENOMIC DNA]</scope>
    <source>
        <strain evidence="7">ATCC 700200</strain>
    </source>
</reference>
<name>A0A1T4YVN4_9BACT</name>
<dbReference type="InterPro" id="IPR052556">
    <property type="entry name" value="PolySynth_Transporter"/>
</dbReference>
<dbReference type="STRING" id="48467.SAMN02745166_04347"/>
<feature type="transmembrane region" description="Helical" evidence="5">
    <location>
        <begin position="12"/>
        <end position="31"/>
    </location>
</feature>
<keyword evidence="7" id="KW-1185">Reference proteome</keyword>